<name>A0AAJ6AF38_9MICC</name>
<accession>A0AAJ6AF38</accession>
<dbReference type="EMBL" id="CP122566">
    <property type="protein sequence ID" value="WGH92088.1"/>
    <property type="molecule type" value="Genomic_DNA"/>
</dbReference>
<organism evidence="2 3">
    <name type="scientific">Auritidibacter ignavus</name>
    <dbReference type="NCBI Taxonomy" id="678932"/>
    <lineage>
        <taxon>Bacteria</taxon>
        <taxon>Bacillati</taxon>
        <taxon>Actinomycetota</taxon>
        <taxon>Actinomycetes</taxon>
        <taxon>Micrococcales</taxon>
        <taxon>Micrococcaceae</taxon>
        <taxon>Auritidibacter</taxon>
    </lineage>
</organism>
<keyword evidence="1" id="KW-0175">Coiled coil</keyword>
<dbReference type="AlphaFoldDB" id="A0AAJ6AF38"/>
<proteinExistence type="predicted"/>
<keyword evidence="3" id="KW-1185">Reference proteome</keyword>
<evidence type="ECO:0000313" key="2">
    <source>
        <dbReference type="EMBL" id="WGH92088.1"/>
    </source>
</evidence>
<protein>
    <recommendedName>
        <fullName evidence="4">Peptidase S74 domain-containing protein</fullName>
    </recommendedName>
</protein>
<evidence type="ECO:0000256" key="1">
    <source>
        <dbReference type="SAM" id="Coils"/>
    </source>
</evidence>
<sequence length="705" mass="77136">MNQLSNSGFSRREQREFERLFLESKRIVARLSRLERAQDARLTTIVSGDGSGFRVVDEDGQELGVIASGGDLFRHTSPVKPVTPSMPEVFAVPGGFQVVLGDGVPEDVGKVLIHASNDPGFMVGPSTVVGTIWDDTQATVTLWGGVWNVAIQFVSRSGVVSDPSPAVVVEVPALVDEDTIEEFLDETQAKIDDATAVANQVWEKYTAESEEFKRAIATANSDLAKLDDLVKALQDGTLTPEDIARLVGSDPVVTEAIIANQGLWAGAITAINANLQNLTVTEKANFASAFAQQLWAEMGVIKRLQAETAWIESGMVRELSSEKVTVTQDFVARIARVLKIEAGMIEANAITTEHIRAGALDGTVITGPLIQTERTPERGVKWTSEGIMGWDEDGNQTISLNGRFNTLSGRIVASHGGAPGIVIKPSNDDWKDQNDRYSSRRSGLYFSQKPNQGLGGLTNTAGMYIQNPANTGPEDLNINAQNGGAINLNSRLNARVGNTDVSNLRIFQGELGVINNSGRRSVTINQNYAVFDNNVSVGPAFSIMRNRSTDYRANVHMDSNGILYKTTSSSRYKVDQRVHDVPDTLLDLDVKTFLDGHAIERQKEARNKKERIDNGSGETWDHVDELDLNPVLERIPGLIAEEVAKIDPTFVTYTEDGQVESIQYEALAVACFPLMRRQRDRIEKLETTVEELTARLEKLEQQQGA</sequence>
<evidence type="ECO:0000313" key="3">
    <source>
        <dbReference type="Proteomes" id="UP001224674"/>
    </source>
</evidence>
<feature type="coiled-coil region" evidence="1">
    <location>
        <begin position="675"/>
        <end position="702"/>
    </location>
</feature>
<dbReference type="Proteomes" id="UP001224674">
    <property type="component" value="Chromosome"/>
</dbReference>
<reference evidence="2 3" key="1">
    <citation type="submission" date="2023-03" db="EMBL/GenBank/DDBJ databases">
        <title>Complete genome sequences of several Auritidibacter ignavus strains isolated from ear infections.</title>
        <authorList>
            <person name="Baehr T."/>
            <person name="Baumhoegger A.M."/>
        </authorList>
    </citation>
    <scope>NUCLEOTIDE SEQUENCE [LARGE SCALE GENOMIC DNA]</scope>
    <source>
        <strain evidence="2 3">BABAE-6</strain>
    </source>
</reference>
<dbReference type="RefSeq" id="WP_279674333.1">
    <property type="nucleotide sequence ID" value="NZ_CP122566.1"/>
</dbReference>
<dbReference type="CDD" id="cd14686">
    <property type="entry name" value="bZIP"/>
    <property type="match status" value="1"/>
</dbReference>
<evidence type="ECO:0008006" key="4">
    <source>
        <dbReference type="Google" id="ProtNLM"/>
    </source>
</evidence>
<gene>
    <name evidence="2" type="ORF">QDX21_07030</name>
</gene>